<comment type="caution">
    <text evidence="2">The sequence shown here is derived from an EMBL/GenBank/DDBJ whole genome shotgun (WGS) entry which is preliminary data.</text>
</comment>
<evidence type="ECO:0000313" key="3">
    <source>
        <dbReference type="Proteomes" id="UP000701853"/>
    </source>
</evidence>
<protein>
    <submittedName>
        <fullName evidence="2">Uncharacterized protein</fullName>
    </submittedName>
</protein>
<reference evidence="2 3" key="1">
    <citation type="journal article" date="2021" name="bioRxiv">
        <title>The Gossypium anomalum genome as a resource for cotton improvement and evolutionary analysis of hybrid incompatibility.</title>
        <authorList>
            <person name="Grover C.E."/>
            <person name="Yuan D."/>
            <person name="Arick M.A."/>
            <person name="Miller E.R."/>
            <person name="Hu G."/>
            <person name="Peterson D.G."/>
            <person name="Wendel J.F."/>
            <person name="Udall J.A."/>
        </authorList>
    </citation>
    <scope>NUCLEOTIDE SEQUENCE [LARGE SCALE GENOMIC DNA]</scope>
    <source>
        <strain evidence="2">JFW-Udall</strain>
        <tissue evidence="2">Leaf</tissue>
    </source>
</reference>
<proteinExistence type="predicted"/>
<keyword evidence="3" id="KW-1185">Reference proteome</keyword>
<dbReference type="EMBL" id="JAHUZN010000007">
    <property type="protein sequence ID" value="KAG8489178.1"/>
    <property type="molecule type" value="Genomic_DNA"/>
</dbReference>
<sequence>MPIDMLPSTTQSMRVSRSSFSSSNGHEEVLFHSAASISNGDDYDIIKNKLSHYQRSIGDTKAIEVGILSMPSFIGLLQQDDDANMGMLLCLWTQPMH</sequence>
<dbReference type="Proteomes" id="UP000701853">
    <property type="component" value="Chromosome 7"/>
</dbReference>
<evidence type="ECO:0000313" key="2">
    <source>
        <dbReference type="EMBL" id="KAG8489178.1"/>
    </source>
</evidence>
<gene>
    <name evidence="2" type="ORF">CXB51_017215</name>
</gene>
<accession>A0A8J5YSA1</accession>
<feature type="compositionally biased region" description="Low complexity" evidence="1">
    <location>
        <begin position="12"/>
        <end position="23"/>
    </location>
</feature>
<feature type="region of interest" description="Disordered" evidence="1">
    <location>
        <begin position="1"/>
        <end position="24"/>
    </location>
</feature>
<name>A0A8J5YSA1_9ROSI</name>
<dbReference type="OrthoDB" id="10361005at2759"/>
<organism evidence="2 3">
    <name type="scientific">Gossypium anomalum</name>
    <dbReference type="NCBI Taxonomy" id="47600"/>
    <lineage>
        <taxon>Eukaryota</taxon>
        <taxon>Viridiplantae</taxon>
        <taxon>Streptophyta</taxon>
        <taxon>Embryophyta</taxon>
        <taxon>Tracheophyta</taxon>
        <taxon>Spermatophyta</taxon>
        <taxon>Magnoliopsida</taxon>
        <taxon>eudicotyledons</taxon>
        <taxon>Gunneridae</taxon>
        <taxon>Pentapetalae</taxon>
        <taxon>rosids</taxon>
        <taxon>malvids</taxon>
        <taxon>Malvales</taxon>
        <taxon>Malvaceae</taxon>
        <taxon>Malvoideae</taxon>
        <taxon>Gossypium</taxon>
    </lineage>
</organism>
<evidence type="ECO:0000256" key="1">
    <source>
        <dbReference type="SAM" id="MobiDB-lite"/>
    </source>
</evidence>
<dbReference type="AlphaFoldDB" id="A0A8J5YSA1"/>